<feature type="binding site" evidence="18">
    <location>
        <begin position="247"/>
        <end position="252"/>
    </location>
    <ligand>
        <name>substrate</name>
    </ligand>
</feature>
<dbReference type="Pfam" id="PF03725">
    <property type="entry name" value="RNase_PH_C"/>
    <property type="match status" value="1"/>
</dbReference>
<dbReference type="InterPro" id="IPR001247">
    <property type="entry name" value="ExoRNase_PH_dom1"/>
</dbReference>
<dbReference type="Pfam" id="PF01138">
    <property type="entry name" value="RNase_PH"/>
    <property type="match status" value="1"/>
</dbReference>
<dbReference type="PANTHER" id="PTHR11953">
    <property type="entry name" value="EXOSOME COMPLEX COMPONENT"/>
    <property type="match status" value="1"/>
</dbReference>
<dbReference type="PROSITE" id="PS01277">
    <property type="entry name" value="RIBONUCLEASE_PH"/>
    <property type="match status" value="1"/>
</dbReference>
<feature type="binding site" evidence="18">
    <location>
        <begin position="390"/>
        <end position="393"/>
    </location>
    <ligand>
        <name>substrate</name>
    </ligand>
</feature>
<dbReference type="GO" id="GO:0031125">
    <property type="term" value="P:rRNA 3'-end processing"/>
    <property type="evidence" value="ECO:0007669"/>
    <property type="project" value="UniProtKB-ARBA"/>
</dbReference>
<evidence type="ECO:0000256" key="11">
    <source>
        <dbReference type="ARBA" id="ARBA00022801"/>
    </source>
</evidence>
<comment type="catalytic activity">
    <reaction evidence="18">
        <text>ITP + H2O = IMP + diphosphate + H(+)</text>
        <dbReference type="Rhea" id="RHEA:29399"/>
        <dbReference type="ChEBI" id="CHEBI:15377"/>
        <dbReference type="ChEBI" id="CHEBI:15378"/>
        <dbReference type="ChEBI" id="CHEBI:33019"/>
        <dbReference type="ChEBI" id="CHEBI:58053"/>
        <dbReference type="ChEBI" id="CHEBI:61402"/>
        <dbReference type="EC" id="3.6.1.66"/>
    </reaction>
</comment>
<dbReference type="GO" id="GO:0035870">
    <property type="term" value="F:dITP diphosphatase activity"/>
    <property type="evidence" value="ECO:0007669"/>
    <property type="project" value="UniProtKB-UniRule"/>
</dbReference>
<feature type="binding site" evidence="18">
    <location>
        <begin position="418"/>
        <end position="419"/>
    </location>
    <ligand>
        <name>substrate</name>
    </ligand>
</feature>
<feature type="binding site" evidence="18">
    <location>
        <position position="413"/>
    </location>
    <ligand>
        <name>substrate</name>
    </ligand>
</feature>
<dbReference type="GO" id="GO:0000166">
    <property type="term" value="F:nucleotide binding"/>
    <property type="evidence" value="ECO:0007669"/>
    <property type="project" value="UniProtKB-KW"/>
</dbReference>
<proteinExistence type="inferred from homology"/>
<comment type="similarity">
    <text evidence="2 18 19">Belongs to the HAM1 NTPase family.</text>
</comment>
<name>A0A921MP27_9FIRM</name>
<evidence type="ECO:0000256" key="7">
    <source>
        <dbReference type="ARBA" id="ARBA00022694"/>
    </source>
</evidence>
<dbReference type="NCBIfam" id="TIGR00042">
    <property type="entry name" value="RdgB/HAM1 family non-canonical purine NTP pyrophosphatase"/>
    <property type="match status" value="1"/>
</dbReference>
<keyword evidence="4 17" id="KW-0698">rRNA processing</keyword>
<dbReference type="GO" id="GO:0009022">
    <property type="term" value="F:tRNA nucleotidyltransferase activity"/>
    <property type="evidence" value="ECO:0007669"/>
    <property type="project" value="UniProtKB-UniRule"/>
</dbReference>
<dbReference type="InterPro" id="IPR029001">
    <property type="entry name" value="ITPase-like_fam"/>
</dbReference>
<dbReference type="FunFam" id="3.90.950.10:FF:000001">
    <property type="entry name" value="dITP/XTP pyrophosphatase"/>
    <property type="match status" value="1"/>
</dbReference>
<dbReference type="SUPFAM" id="SSF54211">
    <property type="entry name" value="Ribosomal protein S5 domain 2-like"/>
    <property type="match status" value="1"/>
</dbReference>
<evidence type="ECO:0000256" key="17">
    <source>
        <dbReference type="HAMAP-Rule" id="MF_00564"/>
    </source>
</evidence>
<dbReference type="AlphaFoldDB" id="A0A921MP27"/>
<comment type="function">
    <text evidence="17">Phosphorolytic 3'-5' exoribonuclease that plays an important role in tRNA 3'-end maturation. Removes nucleotide residues following the 3'-CCA terminus of tRNAs; can also add nucleotides to the ends of RNA molecules by using nucleoside diphosphates as substrates, but this may not be physiologically important. Probably plays a role in initiation of 16S rRNA degradation (leading to ribosome degradation) during starvation.</text>
</comment>
<comment type="similarity">
    <text evidence="1 17">Belongs to the RNase PH family.</text>
</comment>
<evidence type="ECO:0000256" key="16">
    <source>
        <dbReference type="ARBA" id="ARBA00052017"/>
    </source>
</evidence>
<evidence type="ECO:0000256" key="8">
    <source>
        <dbReference type="ARBA" id="ARBA00022695"/>
    </source>
</evidence>
<dbReference type="HAMAP" id="MF_00564">
    <property type="entry name" value="RNase_PH"/>
    <property type="match status" value="1"/>
</dbReference>
<keyword evidence="10 18" id="KW-0547">Nucleotide-binding</keyword>
<evidence type="ECO:0000256" key="6">
    <source>
        <dbReference type="ARBA" id="ARBA00022679"/>
    </source>
</evidence>
<dbReference type="InterPro" id="IPR002381">
    <property type="entry name" value="RNase_PH_bac-type"/>
</dbReference>
<comment type="subunit">
    <text evidence="17">Homohexameric ring arranged as a trimer of dimers.</text>
</comment>
<dbReference type="GO" id="GO:0009117">
    <property type="term" value="P:nucleotide metabolic process"/>
    <property type="evidence" value="ECO:0007669"/>
    <property type="project" value="UniProtKB-KW"/>
</dbReference>
<dbReference type="InterPro" id="IPR020568">
    <property type="entry name" value="Ribosomal_Su5_D2-typ_SF"/>
</dbReference>
<dbReference type="InterPro" id="IPR015847">
    <property type="entry name" value="ExoRNase_PH_dom2"/>
</dbReference>
<dbReference type="Gene3D" id="3.90.950.10">
    <property type="match status" value="1"/>
</dbReference>
<evidence type="ECO:0000256" key="18">
    <source>
        <dbReference type="HAMAP-Rule" id="MF_01405"/>
    </source>
</evidence>
<dbReference type="GO" id="GO:0017111">
    <property type="term" value="F:ribonucleoside triphosphate phosphatase activity"/>
    <property type="evidence" value="ECO:0007669"/>
    <property type="project" value="InterPro"/>
</dbReference>
<dbReference type="GO" id="GO:0036220">
    <property type="term" value="F:ITP diphosphatase activity"/>
    <property type="evidence" value="ECO:0007669"/>
    <property type="project" value="UniProtKB-UniRule"/>
</dbReference>
<dbReference type="EC" id="3.6.1.66" evidence="18"/>
<evidence type="ECO:0000256" key="3">
    <source>
        <dbReference type="ARBA" id="ARBA00011738"/>
    </source>
</evidence>
<dbReference type="GO" id="GO:0000049">
    <property type="term" value="F:tRNA binding"/>
    <property type="evidence" value="ECO:0007669"/>
    <property type="project" value="UniProtKB-UniRule"/>
</dbReference>
<feature type="binding site" evidence="17">
    <location>
        <begin position="124"/>
        <end position="126"/>
    </location>
    <ligand>
        <name>phosphate</name>
        <dbReference type="ChEBI" id="CHEBI:43474"/>
        <note>substrate</note>
    </ligand>
</feature>
<feature type="domain" description="Exoribonuclease phosphorolytic" evidence="21">
    <location>
        <begin position="159"/>
        <end position="213"/>
    </location>
</feature>
<dbReference type="GO" id="GO:0016075">
    <property type="term" value="P:rRNA catabolic process"/>
    <property type="evidence" value="ECO:0007669"/>
    <property type="project" value="UniProtKB-UniRule"/>
</dbReference>
<keyword evidence="8 17" id="KW-0548">Nucleotidyltransferase</keyword>
<comment type="caution">
    <text evidence="22">The sequence shown here is derived from an EMBL/GenBank/DDBJ whole genome shotgun (WGS) entry which is preliminary data.</text>
</comment>
<dbReference type="GO" id="GO:0008033">
    <property type="term" value="P:tRNA processing"/>
    <property type="evidence" value="ECO:0007669"/>
    <property type="project" value="UniProtKB-UniRule"/>
</dbReference>
<dbReference type="EMBL" id="DYUC01000108">
    <property type="protein sequence ID" value="HJG87536.1"/>
    <property type="molecule type" value="Genomic_DNA"/>
</dbReference>
<dbReference type="GO" id="GO:0046872">
    <property type="term" value="F:metal ion binding"/>
    <property type="evidence" value="ECO:0007669"/>
    <property type="project" value="UniProtKB-KW"/>
</dbReference>
<evidence type="ECO:0000256" key="10">
    <source>
        <dbReference type="ARBA" id="ARBA00022741"/>
    </source>
</evidence>
<dbReference type="InterPro" id="IPR020922">
    <property type="entry name" value="dITP/XTP_pyrophosphatase"/>
</dbReference>
<evidence type="ECO:0000256" key="19">
    <source>
        <dbReference type="RuleBase" id="RU003781"/>
    </source>
</evidence>
<evidence type="ECO:0000259" key="21">
    <source>
        <dbReference type="Pfam" id="PF03725"/>
    </source>
</evidence>
<reference evidence="22" key="1">
    <citation type="journal article" date="2021" name="PeerJ">
        <title>Extensive microbial diversity within the chicken gut microbiome revealed by metagenomics and culture.</title>
        <authorList>
            <person name="Gilroy R."/>
            <person name="Ravi A."/>
            <person name="Getino M."/>
            <person name="Pursley I."/>
            <person name="Horton D.L."/>
            <person name="Alikhan N.F."/>
            <person name="Baker D."/>
            <person name="Gharbi K."/>
            <person name="Hall N."/>
            <person name="Watson M."/>
            <person name="Adriaenssens E.M."/>
            <person name="Foster-Nyarko E."/>
            <person name="Jarju S."/>
            <person name="Secka A."/>
            <person name="Antonio M."/>
            <person name="Oren A."/>
            <person name="Chaudhuri R.R."/>
            <person name="La Ragione R."/>
            <person name="Hildebrand F."/>
            <person name="Pallen M.J."/>
        </authorList>
    </citation>
    <scope>NUCLEOTIDE SEQUENCE</scope>
    <source>
        <strain evidence="22">CHK179-5677</strain>
    </source>
</reference>
<dbReference type="GO" id="GO:0009146">
    <property type="term" value="P:purine nucleoside triphosphate catabolic process"/>
    <property type="evidence" value="ECO:0007669"/>
    <property type="project" value="UniProtKB-UniRule"/>
</dbReference>
<evidence type="ECO:0000259" key="20">
    <source>
        <dbReference type="Pfam" id="PF01138"/>
    </source>
</evidence>
<dbReference type="SUPFAM" id="SSF52972">
    <property type="entry name" value="ITPase-like"/>
    <property type="match status" value="1"/>
</dbReference>
<keyword evidence="14 18" id="KW-0546">Nucleotide metabolism</keyword>
<dbReference type="PANTHER" id="PTHR11953:SF0">
    <property type="entry name" value="EXOSOME COMPLEX COMPONENT RRP41"/>
    <property type="match status" value="1"/>
</dbReference>
<evidence type="ECO:0000256" key="14">
    <source>
        <dbReference type="ARBA" id="ARBA00023080"/>
    </source>
</evidence>
<gene>
    <name evidence="17 22" type="primary">rph</name>
    <name evidence="22" type="ORF">K8V01_11040</name>
</gene>
<dbReference type="InterPro" id="IPR036345">
    <property type="entry name" value="ExoRNase_PH_dom2_sf"/>
</dbReference>
<keyword evidence="13" id="KW-0694">RNA-binding</keyword>
<comment type="function">
    <text evidence="18">Pyrophosphatase that catalyzes the hydrolysis of nucleoside triphosphates to their monophosphate derivatives, with a high preference for the non-canonical purine nucleotides XTP (xanthosine triphosphate), dITP (deoxyinosine triphosphate) and ITP. Seems to function as a house-cleaning enzyme that removes non-canonical purine nucleotides from the nucleotide pool, thus preventing their incorporation into DNA/RNA and avoiding chromosomal lesions.</text>
</comment>
<sequence>MARIDGRANDQLRPIEIIPGINKFAEGSCLIRCGNTHVLCTASVEDRVPPHVPEGEGWVTAEYSMLPRANRERSKRDIAKLKLSARSAEIQRLVGRSLRAAVDMKALGPRTITVDCDVLQGDGGTRTASVTGGFVALSFALHKLVEEGVLETMPLKTCVAAISAGIVDDQLLLDLCYEEDSSAQVDLNCVMTGEGELVELQGTGEGRSFTLEEQRAWWSCAPRASGKCRRSRRPSWEVEPMKMVLASKNNHKLKEMQDILSAQGVEVVLESDVGADVDVEETGTTFEENALLKAKAVMEATGLPAIADDSGLCVDALGGAPGVYSARYGGPGLDDVGRYRLLLENMKGQLDRRCKFVSAICCCFPNGDTVTARGECRGTLAYAPRGADGFGYDPIFFVPELKKTFAELLPEEKNAISHRGNALAIFRDRLAEYRRDHQL</sequence>
<dbReference type="InterPro" id="IPR018336">
    <property type="entry name" value="RNase_PH_CS"/>
</dbReference>
<dbReference type="Gene3D" id="3.30.230.70">
    <property type="entry name" value="GHMP Kinase, N-terminal domain"/>
    <property type="match status" value="1"/>
</dbReference>
<dbReference type="InterPro" id="IPR050080">
    <property type="entry name" value="RNase_PH"/>
</dbReference>
<comment type="subunit">
    <text evidence="3 18">Homodimer.</text>
</comment>
<dbReference type="Pfam" id="PF01725">
    <property type="entry name" value="Ham1p_like"/>
    <property type="match status" value="1"/>
</dbReference>
<dbReference type="GO" id="GO:0036222">
    <property type="term" value="F:XTP diphosphatase activity"/>
    <property type="evidence" value="ECO:0007669"/>
    <property type="project" value="UniProtKB-UniRule"/>
</dbReference>
<protein>
    <recommendedName>
        <fullName evidence="17 18">Multifunctional fusion protein</fullName>
    </recommendedName>
    <domain>
        <recommendedName>
            <fullName evidence="18">dITP/XTP pyrophosphatase</fullName>
            <ecNumber evidence="18">3.6.1.66</ecNumber>
        </recommendedName>
        <alternativeName>
            <fullName evidence="18">Non-canonical purine NTP pyrophosphatase</fullName>
        </alternativeName>
        <alternativeName>
            <fullName evidence="18">Non-standard purine NTP pyrophosphatase</fullName>
        </alternativeName>
        <alternativeName>
            <fullName evidence="18">Nucleoside-triphosphate diphosphatase</fullName>
        </alternativeName>
        <alternativeName>
            <fullName evidence="18">Nucleoside-triphosphate pyrophosphatase</fullName>
            <shortName evidence="18">NTPase</shortName>
        </alternativeName>
    </domain>
    <domain>
        <recommendedName>
            <fullName evidence="17">Ribonuclease PH</fullName>
            <shortName evidence="17">RNase PH</shortName>
            <ecNumber evidence="17">2.7.7.56</ecNumber>
        </recommendedName>
        <alternativeName>
            <fullName evidence="17">tRNA nucleotidyltransferase</fullName>
        </alternativeName>
    </domain>
</protein>
<organism evidence="22 23">
    <name type="scientific">Pseudoflavonifractor capillosus</name>
    <dbReference type="NCBI Taxonomy" id="106588"/>
    <lineage>
        <taxon>Bacteria</taxon>
        <taxon>Bacillati</taxon>
        <taxon>Bacillota</taxon>
        <taxon>Clostridia</taxon>
        <taxon>Eubacteriales</taxon>
        <taxon>Oscillospiraceae</taxon>
        <taxon>Pseudoflavonifractor</taxon>
    </lineage>
</organism>
<dbReference type="GO" id="GO:0000175">
    <property type="term" value="F:3'-5'-RNA exonuclease activity"/>
    <property type="evidence" value="ECO:0007669"/>
    <property type="project" value="UniProtKB-UniRule"/>
</dbReference>
<keyword evidence="5 17" id="KW-0820">tRNA-binding</keyword>
<evidence type="ECO:0000256" key="12">
    <source>
        <dbReference type="ARBA" id="ARBA00022842"/>
    </source>
</evidence>
<feature type="binding site" evidence="18">
    <location>
        <position position="280"/>
    </location>
    <ligand>
        <name>Mg(2+)</name>
        <dbReference type="ChEBI" id="CHEBI:18420"/>
    </ligand>
</feature>
<evidence type="ECO:0000313" key="22">
    <source>
        <dbReference type="EMBL" id="HJG87536.1"/>
    </source>
</evidence>
<feature type="active site" description="Proton acceptor" evidence="18">
    <location>
        <position position="309"/>
    </location>
</feature>
<dbReference type="EC" id="2.7.7.56" evidence="17"/>
<comment type="catalytic activity">
    <reaction evidence="17">
        <text>tRNA(n+1) + phosphate = tRNA(n) + a ribonucleoside 5'-diphosphate</text>
        <dbReference type="Rhea" id="RHEA:10628"/>
        <dbReference type="Rhea" id="RHEA-COMP:17343"/>
        <dbReference type="Rhea" id="RHEA-COMP:17344"/>
        <dbReference type="ChEBI" id="CHEBI:43474"/>
        <dbReference type="ChEBI" id="CHEBI:57930"/>
        <dbReference type="ChEBI" id="CHEBI:173114"/>
        <dbReference type="EC" id="2.7.7.56"/>
    </reaction>
</comment>
<dbReference type="InterPro" id="IPR027408">
    <property type="entry name" value="PNPase/RNase_PH_dom_sf"/>
</dbReference>
<dbReference type="FunFam" id="3.30.230.70:FF:000003">
    <property type="entry name" value="Ribonuclease PH"/>
    <property type="match status" value="1"/>
</dbReference>
<evidence type="ECO:0000256" key="9">
    <source>
        <dbReference type="ARBA" id="ARBA00022723"/>
    </source>
</evidence>
<feature type="binding site" evidence="18">
    <location>
        <position position="310"/>
    </location>
    <ligand>
        <name>substrate</name>
    </ligand>
</feature>
<evidence type="ECO:0000256" key="4">
    <source>
        <dbReference type="ARBA" id="ARBA00022552"/>
    </source>
</evidence>
<keyword evidence="9 18" id="KW-0479">Metal-binding</keyword>
<dbReference type="InterPro" id="IPR002637">
    <property type="entry name" value="RdgB/HAM1"/>
</dbReference>
<feature type="binding site" evidence="18">
    <location>
        <position position="309"/>
    </location>
    <ligand>
        <name>Mg(2+)</name>
        <dbReference type="ChEBI" id="CHEBI:18420"/>
    </ligand>
</feature>
<evidence type="ECO:0000256" key="2">
    <source>
        <dbReference type="ARBA" id="ARBA00008023"/>
    </source>
</evidence>
<dbReference type="HAMAP" id="MF_01405">
    <property type="entry name" value="Non_canon_purine_NTPase"/>
    <property type="match status" value="1"/>
</dbReference>
<evidence type="ECO:0000256" key="13">
    <source>
        <dbReference type="ARBA" id="ARBA00022884"/>
    </source>
</evidence>
<evidence type="ECO:0000313" key="23">
    <source>
        <dbReference type="Proteomes" id="UP000760668"/>
    </source>
</evidence>
<evidence type="ECO:0000256" key="1">
    <source>
        <dbReference type="ARBA" id="ARBA00006678"/>
    </source>
</evidence>
<evidence type="ECO:0000256" key="15">
    <source>
        <dbReference type="ARBA" id="ARBA00051875"/>
    </source>
</evidence>
<dbReference type="NCBIfam" id="TIGR01966">
    <property type="entry name" value="RNasePH"/>
    <property type="match status" value="1"/>
</dbReference>
<comment type="catalytic activity">
    <reaction evidence="15 18">
        <text>dITP + H2O = dIMP + diphosphate + H(+)</text>
        <dbReference type="Rhea" id="RHEA:28342"/>
        <dbReference type="ChEBI" id="CHEBI:15377"/>
        <dbReference type="ChEBI" id="CHEBI:15378"/>
        <dbReference type="ChEBI" id="CHEBI:33019"/>
        <dbReference type="ChEBI" id="CHEBI:61194"/>
        <dbReference type="ChEBI" id="CHEBI:61382"/>
        <dbReference type="EC" id="3.6.1.66"/>
    </reaction>
</comment>
<dbReference type="Proteomes" id="UP000760668">
    <property type="component" value="Unassembled WGS sequence"/>
</dbReference>
<feature type="binding site" evidence="17">
    <location>
        <position position="86"/>
    </location>
    <ligand>
        <name>phosphate</name>
        <dbReference type="ChEBI" id="CHEBI:43474"/>
        <note>substrate</note>
    </ligand>
</feature>
<keyword evidence="6 17" id="KW-0808">Transferase</keyword>
<comment type="cofactor">
    <cofactor evidence="18">
        <name>Mg(2+)</name>
        <dbReference type="ChEBI" id="CHEBI:18420"/>
    </cofactor>
    <text evidence="18">Binds 1 Mg(2+) ion per subunit.</text>
</comment>
<comment type="catalytic activity">
    <reaction evidence="16 18">
        <text>XTP + H2O = XMP + diphosphate + H(+)</text>
        <dbReference type="Rhea" id="RHEA:28610"/>
        <dbReference type="ChEBI" id="CHEBI:15377"/>
        <dbReference type="ChEBI" id="CHEBI:15378"/>
        <dbReference type="ChEBI" id="CHEBI:33019"/>
        <dbReference type="ChEBI" id="CHEBI:57464"/>
        <dbReference type="ChEBI" id="CHEBI:61314"/>
        <dbReference type="EC" id="3.6.1.66"/>
    </reaction>
</comment>
<feature type="domain" description="Exoribonuclease phosphorolytic" evidence="20">
    <location>
        <begin position="11"/>
        <end position="138"/>
    </location>
</feature>
<dbReference type="CDD" id="cd00515">
    <property type="entry name" value="HAM1"/>
    <property type="match status" value="1"/>
</dbReference>
<keyword evidence="12 18" id="KW-0460">Magnesium</keyword>
<accession>A0A921MP27</accession>
<dbReference type="SUPFAM" id="SSF55666">
    <property type="entry name" value="Ribonuclease PH domain 2-like"/>
    <property type="match status" value="1"/>
</dbReference>
<keyword evidence="7 17" id="KW-0819">tRNA processing</keyword>
<evidence type="ECO:0000256" key="5">
    <source>
        <dbReference type="ARBA" id="ARBA00022555"/>
    </source>
</evidence>
<reference evidence="22" key="2">
    <citation type="submission" date="2021-09" db="EMBL/GenBank/DDBJ databases">
        <authorList>
            <person name="Gilroy R."/>
        </authorList>
    </citation>
    <scope>NUCLEOTIDE SEQUENCE</scope>
    <source>
        <strain evidence="22">CHK179-5677</strain>
    </source>
</reference>
<keyword evidence="11 18" id="KW-0378">Hydrolase</keyword>